<dbReference type="Proteomes" id="UP000559182">
    <property type="component" value="Unassembled WGS sequence"/>
</dbReference>
<sequence length="734" mass="78035">MPRSARSFADDLRARSDEQLRVLLAARPDLMRPAAADLTGLAARAGTRGSVQRALDHLSADRLRVLEAVLVGGADNAAQLLAAPKRQVQTICRALWDQALLWRSPEGYRAVRAAAEILSAPARLGPTGRELGVPDRSAGAVTSYEQLSAAGRSAIDRLRWQHPRASFEGASASGVLDELVAAGLVVRTEDGGILPREVGLALRGGRLYQDGLSAPTPPTQRLVARDVDADAARAALDILWHVESLVRLWDQAPPRVLRSGGLSVRDHRAAAAALDVDSGLAAFVIELAYGAGLVANDGDFEPSWLPTSTYDDWVDRDPADRWAALAAAWWTSGRAAFLAGTSSEQGTINVLSGDVSWPMMRARRHDVLQILAEVEPDIAVSVEYVDAMLHWRRPLRLPLGAPTRVAEVLREAAWIGVTGRGVLAAPGRALVGGDGLAAAMSGSLPAPVDHLLLQADLTAVAPGPLADELAHLMQDAAEVESRGGATVYRFTDASIRRALDAGRSASDLLERLTVASPTPVPQPLEYLVLDVARRHGQTRVGTAGCYLRNDDVATLDAMTSDRNLSALQLRKIAPTVVISPAHPTTVLEMLRQHGYSPVAEGQDGHVVHVGHDRPRATAARSGAPPEVPAVTDQALEQLVAHLRRGEAATAARTASSVPGPRIPSTDPTVTLAMLHDAAADRAPVWIGFSDVDGELHRALFRPDRVDGGRVTGVVDDGNQIRTFSIHRISGVVPA</sequence>
<evidence type="ECO:0000313" key="2">
    <source>
        <dbReference type="EMBL" id="MBB2892859.1"/>
    </source>
</evidence>
<dbReference type="AlphaFoldDB" id="A0A839N7W8"/>
<reference evidence="2 3" key="1">
    <citation type="submission" date="2020-08" db="EMBL/GenBank/DDBJ databases">
        <title>Sequencing the genomes of 1000 actinobacteria strains.</title>
        <authorList>
            <person name="Klenk H.-P."/>
        </authorList>
    </citation>
    <scope>NUCLEOTIDE SEQUENCE [LARGE SCALE GENOMIC DNA]</scope>
    <source>
        <strain evidence="2 3">DSM 105369</strain>
    </source>
</reference>
<accession>A0A839N7W8</accession>
<dbReference type="EMBL" id="JACHVQ010000002">
    <property type="protein sequence ID" value="MBB2892859.1"/>
    <property type="molecule type" value="Genomic_DNA"/>
</dbReference>
<dbReference type="InterPro" id="IPR032830">
    <property type="entry name" value="XPB/Ssl2_N"/>
</dbReference>
<dbReference type="Pfam" id="PF13625">
    <property type="entry name" value="Helicase_C_3"/>
    <property type="match status" value="1"/>
</dbReference>
<protein>
    <recommendedName>
        <fullName evidence="1">Helicase XPB/Ssl2 N-terminal domain-containing protein</fullName>
    </recommendedName>
</protein>
<evidence type="ECO:0000259" key="1">
    <source>
        <dbReference type="Pfam" id="PF13625"/>
    </source>
</evidence>
<gene>
    <name evidence="2" type="ORF">FHU39_002877</name>
</gene>
<proteinExistence type="predicted"/>
<dbReference type="RefSeq" id="WP_183321253.1">
    <property type="nucleotide sequence ID" value="NZ_JACHVQ010000002.1"/>
</dbReference>
<comment type="caution">
    <text evidence="2">The sequence shown here is derived from an EMBL/GenBank/DDBJ whole genome shotgun (WGS) entry which is preliminary data.</text>
</comment>
<organism evidence="2 3">
    <name type="scientific">Flexivirga oryzae</name>
    <dbReference type="NCBI Taxonomy" id="1794944"/>
    <lineage>
        <taxon>Bacteria</taxon>
        <taxon>Bacillati</taxon>
        <taxon>Actinomycetota</taxon>
        <taxon>Actinomycetes</taxon>
        <taxon>Micrococcales</taxon>
        <taxon>Dermacoccaceae</taxon>
        <taxon>Flexivirga</taxon>
    </lineage>
</organism>
<evidence type="ECO:0000313" key="3">
    <source>
        <dbReference type="Proteomes" id="UP000559182"/>
    </source>
</evidence>
<keyword evidence="3" id="KW-1185">Reference proteome</keyword>
<name>A0A839N7W8_9MICO</name>
<feature type="domain" description="Helicase XPB/Ssl2 N-terminal" evidence="1">
    <location>
        <begin position="451"/>
        <end position="573"/>
    </location>
</feature>